<dbReference type="InterPro" id="IPR009061">
    <property type="entry name" value="DNA-bd_dom_put_sf"/>
</dbReference>
<dbReference type="Proteomes" id="UP000242861">
    <property type="component" value="Unassembled WGS sequence"/>
</dbReference>
<reference evidence="8" key="1">
    <citation type="journal article" date="2014" name="Int. J. Syst. Evol. Microbiol.">
        <title>Complete genome of a new Firmicutes species belonging to the dominant human colonic microbiota ('Ruminococcus bicirculans') reveals two chromosomes and a selective capacity to utilize plant glucans.</title>
        <authorList>
            <consortium name="NISC Comparative Sequencing Program"/>
            <person name="Wegmann U."/>
            <person name="Louis P."/>
            <person name="Goesmann A."/>
            <person name="Henrissat B."/>
            <person name="Duncan S.H."/>
            <person name="Flint H.J."/>
        </authorList>
    </citation>
    <scope>NUCLEOTIDE SEQUENCE</scope>
    <source>
        <strain evidence="8">CCM 8778</strain>
    </source>
</reference>
<keyword evidence="11" id="KW-1185">Reference proteome</keyword>
<keyword evidence="2" id="KW-0963">Cytoplasm</keyword>
<dbReference type="SMART" id="SM00422">
    <property type="entry name" value="HTH_MERR"/>
    <property type="match status" value="1"/>
</dbReference>
<dbReference type="PANTHER" id="PTHR30204:SF94">
    <property type="entry name" value="HEAVY METAL-DEPENDENT TRANSCRIPTIONAL REGULATOR HI_0293-RELATED"/>
    <property type="match status" value="1"/>
</dbReference>
<reference evidence="8" key="5">
    <citation type="submission" date="2024-05" db="EMBL/GenBank/DDBJ databases">
        <authorList>
            <person name="Sun Q."/>
            <person name="Sedlacek I."/>
        </authorList>
    </citation>
    <scope>NUCLEOTIDE SEQUENCE</scope>
    <source>
        <strain evidence="8">CCM 8778</strain>
    </source>
</reference>
<dbReference type="Pfam" id="PF09278">
    <property type="entry name" value="MerR-DNA-bind"/>
    <property type="match status" value="1"/>
</dbReference>
<dbReference type="GO" id="GO:0045893">
    <property type="term" value="P:positive regulation of DNA-templated transcription"/>
    <property type="evidence" value="ECO:0007669"/>
    <property type="project" value="InterPro"/>
</dbReference>
<feature type="domain" description="HTH merR-type" evidence="7">
    <location>
        <begin position="1"/>
        <end position="69"/>
    </location>
</feature>
<evidence type="ECO:0000256" key="5">
    <source>
        <dbReference type="ARBA" id="ARBA00023163"/>
    </source>
</evidence>
<dbReference type="GO" id="GO:0005737">
    <property type="term" value="C:cytoplasm"/>
    <property type="evidence" value="ECO:0007669"/>
    <property type="project" value="UniProtKB-SubCell"/>
</dbReference>
<dbReference type="GO" id="GO:0003700">
    <property type="term" value="F:DNA-binding transcription factor activity"/>
    <property type="evidence" value="ECO:0007669"/>
    <property type="project" value="InterPro"/>
</dbReference>
<feature type="coiled-coil region" evidence="6">
    <location>
        <begin position="81"/>
        <end position="108"/>
    </location>
</feature>
<reference evidence="9" key="2">
    <citation type="submission" date="2017-12" db="EMBL/GenBank/DDBJ databases">
        <authorList>
            <person name="Hurst M.R.H."/>
        </authorList>
    </citation>
    <scope>NUCLEOTIDE SEQUENCE [LARGE SCALE GENOMIC DNA]</scope>
    <source>
        <strain evidence="9">ZYSR67-Z</strain>
    </source>
</reference>
<evidence type="ECO:0000256" key="3">
    <source>
        <dbReference type="ARBA" id="ARBA00023015"/>
    </source>
</evidence>
<dbReference type="GO" id="GO:0003677">
    <property type="term" value="F:DNA binding"/>
    <property type="evidence" value="ECO:0007669"/>
    <property type="project" value="UniProtKB-KW"/>
</dbReference>
<comment type="subcellular location">
    <subcellularLocation>
        <location evidence="1">Cytoplasm</location>
    </subcellularLocation>
</comment>
<sequence length="134" mass="14898">MNISQAARRSGLSAKMLRHYEQIGLLPAAGRSANGYRQYGEDDLRRLNFIKHARDMGFSLEEVGQLLGLWQDQQRSSAEVKALALQHIANLEQRIAELSSLRDTLRQLADSCQGDQRADCPILRGLEQGACCAS</sequence>
<dbReference type="InterPro" id="IPR011789">
    <property type="entry name" value="CueR"/>
</dbReference>
<dbReference type="InterPro" id="IPR047057">
    <property type="entry name" value="MerR_fam"/>
</dbReference>
<accession>A0A2I0CLE5</accession>
<dbReference type="PRINTS" id="PR00040">
    <property type="entry name" value="HTHMERR"/>
</dbReference>
<proteinExistence type="predicted"/>
<dbReference type="EMBL" id="PIYS01000032">
    <property type="protein sequence ID" value="PKF69933.1"/>
    <property type="molecule type" value="Genomic_DNA"/>
</dbReference>
<evidence type="ECO:0000256" key="4">
    <source>
        <dbReference type="ARBA" id="ARBA00023125"/>
    </source>
</evidence>
<dbReference type="EMBL" id="BMDE01000005">
    <property type="protein sequence ID" value="GGH93693.1"/>
    <property type="molecule type" value="Genomic_DNA"/>
</dbReference>
<comment type="caution">
    <text evidence="9">The sequence shown here is derived from an EMBL/GenBank/DDBJ whole genome shotgun (WGS) entry which is preliminary data.</text>
</comment>
<dbReference type="InterPro" id="IPR015358">
    <property type="entry name" value="Tscrpt_reg_MerR_DNA-bd"/>
</dbReference>
<dbReference type="InterPro" id="IPR000551">
    <property type="entry name" value="MerR-type_HTH_dom"/>
</dbReference>
<dbReference type="PANTHER" id="PTHR30204">
    <property type="entry name" value="REDOX-CYCLING DRUG-SENSING TRANSCRIPTIONAL ACTIVATOR SOXR"/>
    <property type="match status" value="1"/>
</dbReference>
<dbReference type="NCBIfam" id="TIGR02044">
    <property type="entry name" value="CueR"/>
    <property type="match status" value="1"/>
</dbReference>
<dbReference type="AlphaFoldDB" id="A0A2I0CLE5"/>
<reference evidence="10" key="3">
    <citation type="submission" date="2017-12" db="EMBL/GenBank/DDBJ databases">
        <authorList>
            <person name="Yu X.-Y."/>
        </authorList>
    </citation>
    <scope>NUCLEOTIDE SEQUENCE [LARGE SCALE GENOMIC DNA]</scope>
    <source>
        <strain evidence="10">ZYSR67-Z</strain>
    </source>
</reference>
<dbReference type="GO" id="GO:0005507">
    <property type="term" value="F:copper ion binding"/>
    <property type="evidence" value="ECO:0007669"/>
    <property type="project" value="InterPro"/>
</dbReference>
<dbReference type="Proteomes" id="UP000655550">
    <property type="component" value="Unassembled WGS sequence"/>
</dbReference>
<evidence type="ECO:0000313" key="9">
    <source>
        <dbReference type="EMBL" id="PKF69933.1"/>
    </source>
</evidence>
<gene>
    <name evidence="9" type="primary">cueR</name>
    <name evidence="9" type="ORF">CW360_15610</name>
    <name evidence="8" type="ORF">GCM10007363_18900</name>
</gene>
<evidence type="ECO:0000259" key="7">
    <source>
        <dbReference type="PROSITE" id="PS50937"/>
    </source>
</evidence>
<dbReference type="PROSITE" id="PS00552">
    <property type="entry name" value="HTH_MERR_1"/>
    <property type="match status" value="1"/>
</dbReference>
<evidence type="ECO:0000313" key="11">
    <source>
        <dbReference type="Proteomes" id="UP000655550"/>
    </source>
</evidence>
<dbReference type="Gene3D" id="1.10.1660.10">
    <property type="match status" value="1"/>
</dbReference>
<keyword evidence="4" id="KW-0238">DNA-binding</keyword>
<dbReference type="Pfam" id="PF00376">
    <property type="entry name" value="MerR"/>
    <property type="match status" value="1"/>
</dbReference>
<dbReference type="RefSeq" id="WP_093984718.1">
    <property type="nucleotide sequence ID" value="NZ_BMDE01000005.1"/>
</dbReference>
<name>A0A2I0CLE5_9PSED</name>
<evidence type="ECO:0000313" key="10">
    <source>
        <dbReference type="Proteomes" id="UP000242861"/>
    </source>
</evidence>
<dbReference type="SUPFAM" id="SSF46955">
    <property type="entry name" value="Putative DNA-binding domain"/>
    <property type="match status" value="1"/>
</dbReference>
<keyword evidence="6" id="KW-0175">Coiled coil</keyword>
<protein>
    <submittedName>
        <fullName evidence="9">Cu(I)-responsive transcriptional regulator</fullName>
    </submittedName>
</protein>
<evidence type="ECO:0000256" key="6">
    <source>
        <dbReference type="SAM" id="Coils"/>
    </source>
</evidence>
<evidence type="ECO:0000256" key="2">
    <source>
        <dbReference type="ARBA" id="ARBA00022490"/>
    </source>
</evidence>
<evidence type="ECO:0000256" key="1">
    <source>
        <dbReference type="ARBA" id="ARBA00004496"/>
    </source>
</evidence>
<dbReference type="PROSITE" id="PS50937">
    <property type="entry name" value="HTH_MERR_2"/>
    <property type="match status" value="1"/>
</dbReference>
<dbReference type="CDD" id="cd01108">
    <property type="entry name" value="HTH_CueR"/>
    <property type="match status" value="1"/>
</dbReference>
<keyword evidence="5" id="KW-0804">Transcription</keyword>
<evidence type="ECO:0000313" key="8">
    <source>
        <dbReference type="EMBL" id="GGH93693.1"/>
    </source>
</evidence>
<reference evidence="11" key="4">
    <citation type="journal article" date="2019" name="Int. J. Syst. Evol. Microbiol.">
        <title>The Global Catalogue of Microorganisms (GCM) 10K type strain sequencing project: providing services to taxonomists for standard genome sequencing and annotation.</title>
        <authorList>
            <consortium name="The Broad Institute Genomics Platform"/>
            <consortium name="The Broad Institute Genome Sequencing Center for Infectious Disease"/>
            <person name="Wu L."/>
            <person name="Ma J."/>
        </authorList>
    </citation>
    <scope>NUCLEOTIDE SEQUENCE [LARGE SCALE GENOMIC DNA]</scope>
    <source>
        <strain evidence="11">CCM 8778</strain>
    </source>
</reference>
<keyword evidence="3" id="KW-0805">Transcription regulation</keyword>
<organism evidence="9 10">
    <name type="scientific">Pseudomonas fluvialis</name>
    <dbReference type="NCBI Taxonomy" id="1793966"/>
    <lineage>
        <taxon>Bacteria</taxon>
        <taxon>Pseudomonadati</taxon>
        <taxon>Pseudomonadota</taxon>
        <taxon>Gammaproteobacteria</taxon>
        <taxon>Pseudomonadales</taxon>
        <taxon>Pseudomonadaceae</taxon>
        <taxon>Pseudomonas</taxon>
    </lineage>
</organism>